<dbReference type="GeneID" id="93486484"/>
<dbReference type="OrthoDB" id="1669180at2"/>
<keyword evidence="2" id="KW-1185">Reference proteome</keyword>
<evidence type="ECO:0000313" key="2">
    <source>
        <dbReference type="Proteomes" id="UP000591941"/>
    </source>
</evidence>
<protein>
    <submittedName>
        <fullName evidence="1">Uncharacterized protein</fullName>
    </submittedName>
</protein>
<gene>
    <name evidence="1" type="ORF">HNR45_001229</name>
</gene>
<comment type="caution">
    <text evidence="1">The sequence shown here is derived from an EMBL/GenBank/DDBJ whole genome shotgun (WGS) entry which is preliminary data.</text>
</comment>
<proteinExistence type="predicted"/>
<dbReference type="InterPro" id="IPR019660">
    <property type="entry name" value="Put_sensory_transdc_reg_YbjN"/>
</dbReference>
<dbReference type="Proteomes" id="UP000591941">
    <property type="component" value="Unassembled WGS sequence"/>
</dbReference>
<dbReference type="Pfam" id="PF10722">
    <property type="entry name" value="YbjN"/>
    <property type="match status" value="1"/>
</dbReference>
<organism evidence="1 2">
    <name type="scientific">Negativicoccus succinicivorans</name>
    <dbReference type="NCBI Taxonomy" id="620903"/>
    <lineage>
        <taxon>Bacteria</taxon>
        <taxon>Bacillati</taxon>
        <taxon>Bacillota</taxon>
        <taxon>Negativicutes</taxon>
        <taxon>Veillonellales</taxon>
        <taxon>Veillonellaceae</taxon>
        <taxon>Negativicoccus</taxon>
    </lineage>
</organism>
<dbReference type="EMBL" id="JACHHI010000006">
    <property type="protein sequence ID" value="MBB6478159.1"/>
    <property type="molecule type" value="Genomic_DNA"/>
</dbReference>
<dbReference type="AlphaFoldDB" id="A0A841R545"/>
<name>A0A841R545_9FIRM</name>
<evidence type="ECO:0000313" key="1">
    <source>
        <dbReference type="EMBL" id="MBB6478159.1"/>
    </source>
</evidence>
<sequence>MAEATKAKALKEYFEANHPGIFQVEEIGDEIHTHVFRSHIQTEGQSLPTALFVDDTIYVMIRVQVATGALKEKNEEQVLTYLNEQNRSYKVFKYFLDEEGNIFLDACVPTTDDDFNPELIRVILDVMVGHLTENYSGLMKKIWA</sequence>
<dbReference type="RefSeq" id="WP_024048241.1">
    <property type="nucleotide sequence ID" value="NZ_CABWNB010000002.1"/>
</dbReference>
<accession>A0A841R545</accession>
<reference evidence="1 2" key="1">
    <citation type="submission" date="2020-08" db="EMBL/GenBank/DDBJ databases">
        <title>Genomic Encyclopedia of Type Strains, Phase IV (KMG-IV): sequencing the most valuable type-strain genomes for metagenomic binning, comparative biology and taxonomic classification.</title>
        <authorList>
            <person name="Goeker M."/>
        </authorList>
    </citation>
    <scope>NUCLEOTIDE SEQUENCE [LARGE SCALE GENOMIC DNA]</scope>
    <source>
        <strain evidence="1 2">DSM 21255</strain>
    </source>
</reference>